<feature type="non-terminal residue" evidence="1">
    <location>
        <position position="1"/>
    </location>
</feature>
<sequence>VELIGKNQSAVTKTLLDSGATGNLINTQFTKKHHMNIQKLEQSIPVYNIDNTENCNGKIEYFNIVLGTDWLHEHNPEIKWQNFNLKFTRCPDTCHIQGLCTVHAKLSD</sequence>
<name>A0A067PT31_9AGAM</name>
<evidence type="ECO:0000313" key="1">
    <source>
        <dbReference type="EMBL" id="KDQ57968.1"/>
    </source>
</evidence>
<dbReference type="CDD" id="cd00303">
    <property type="entry name" value="retropepsin_like"/>
    <property type="match status" value="1"/>
</dbReference>
<dbReference type="HOGENOM" id="CLU_000384_32_0_1"/>
<accession>A0A067PT31</accession>
<gene>
    <name evidence="1" type="ORF">JAAARDRAFT_129556</name>
</gene>
<dbReference type="Proteomes" id="UP000027265">
    <property type="component" value="Unassembled WGS sequence"/>
</dbReference>
<dbReference type="SUPFAM" id="SSF50630">
    <property type="entry name" value="Acid proteases"/>
    <property type="match status" value="1"/>
</dbReference>
<organism evidence="1 2">
    <name type="scientific">Jaapia argillacea MUCL 33604</name>
    <dbReference type="NCBI Taxonomy" id="933084"/>
    <lineage>
        <taxon>Eukaryota</taxon>
        <taxon>Fungi</taxon>
        <taxon>Dikarya</taxon>
        <taxon>Basidiomycota</taxon>
        <taxon>Agaricomycotina</taxon>
        <taxon>Agaricomycetes</taxon>
        <taxon>Agaricomycetidae</taxon>
        <taxon>Jaapiales</taxon>
        <taxon>Jaapiaceae</taxon>
        <taxon>Jaapia</taxon>
    </lineage>
</organism>
<proteinExistence type="predicted"/>
<dbReference type="EMBL" id="KL197718">
    <property type="protein sequence ID" value="KDQ57968.1"/>
    <property type="molecule type" value="Genomic_DNA"/>
</dbReference>
<dbReference type="InterPro" id="IPR021109">
    <property type="entry name" value="Peptidase_aspartic_dom_sf"/>
</dbReference>
<dbReference type="STRING" id="933084.A0A067PT31"/>
<evidence type="ECO:0000313" key="2">
    <source>
        <dbReference type="Proteomes" id="UP000027265"/>
    </source>
</evidence>
<keyword evidence="2" id="KW-1185">Reference proteome</keyword>
<dbReference type="InParanoid" id="A0A067PT31"/>
<dbReference type="AlphaFoldDB" id="A0A067PT31"/>
<reference evidence="2" key="1">
    <citation type="journal article" date="2014" name="Proc. Natl. Acad. Sci. U.S.A.">
        <title>Extensive sampling of basidiomycete genomes demonstrates inadequacy of the white-rot/brown-rot paradigm for wood decay fungi.</title>
        <authorList>
            <person name="Riley R."/>
            <person name="Salamov A.A."/>
            <person name="Brown D.W."/>
            <person name="Nagy L.G."/>
            <person name="Floudas D."/>
            <person name="Held B.W."/>
            <person name="Levasseur A."/>
            <person name="Lombard V."/>
            <person name="Morin E."/>
            <person name="Otillar R."/>
            <person name="Lindquist E.A."/>
            <person name="Sun H."/>
            <person name="LaButti K.M."/>
            <person name="Schmutz J."/>
            <person name="Jabbour D."/>
            <person name="Luo H."/>
            <person name="Baker S.E."/>
            <person name="Pisabarro A.G."/>
            <person name="Walton J.D."/>
            <person name="Blanchette R.A."/>
            <person name="Henrissat B."/>
            <person name="Martin F."/>
            <person name="Cullen D."/>
            <person name="Hibbett D.S."/>
            <person name="Grigoriev I.V."/>
        </authorList>
    </citation>
    <scope>NUCLEOTIDE SEQUENCE [LARGE SCALE GENOMIC DNA]</scope>
    <source>
        <strain evidence="2">MUCL 33604</strain>
    </source>
</reference>
<protein>
    <submittedName>
        <fullName evidence="1">Uncharacterized protein</fullName>
    </submittedName>
</protein>
<dbReference type="OrthoDB" id="128646at2759"/>